<name>A0A2S3ZAF7_9MICO</name>
<dbReference type="InterPro" id="IPR003593">
    <property type="entry name" value="AAA+_ATPase"/>
</dbReference>
<reference evidence="4 5" key="1">
    <citation type="submission" date="2018-01" db="EMBL/GenBank/DDBJ databases">
        <title>Cryobacterium sp. nov., from glaciers in China.</title>
        <authorList>
            <person name="Liu Q."/>
            <person name="Xin Y.-H."/>
        </authorList>
    </citation>
    <scope>NUCLEOTIDE SEQUENCE [LARGE SCALE GENOMIC DNA]</scope>
    <source>
        <strain evidence="4 5">TMN-42</strain>
    </source>
</reference>
<dbReference type="PROSITE" id="PS50893">
    <property type="entry name" value="ABC_TRANSPORTER_2"/>
    <property type="match status" value="1"/>
</dbReference>
<dbReference type="Proteomes" id="UP000237340">
    <property type="component" value="Unassembled WGS sequence"/>
</dbReference>
<keyword evidence="5" id="KW-1185">Reference proteome</keyword>
<dbReference type="EMBL" id="PPXD01000026">
    <property type="protein sequence ID" value="POH62539.1"/>
    <property type="molecule type" value="Genomic_DNA"/>
</dbReference>
<keyword evidence="2 4" id="KW-0067">ATP-binding</keyword>
<sequence length="304" mass="32809">MNSQNPVIQVDGLSRSYRDVAALWDVTFSLQPNMICGLLGRNGAGKTTLMRMLTGQDFPSAGSVRLFGENPVENSTVLQQICFVSEAQRYPDGFQARHVLAGAPWFFADWDAAFADDLVGKFRLPLKRDVKKLSRGQQSALGVIVGLASRASITIFDEPYLGLDAVARHTFYDTLLADYAERPRTILLSTHLIDEVSNLLEHVLVLDEGRLLLDQSAESLRGSAAAVAGRAGDVDSFVEGRQILHRDTLGGLATVTIAGRLTAADHRAATAANLEIAPVSFQQLIVDLSTRSAPAPAVASVVHE</sequence>
<dbReference type="RefSeq" id="WP_103461677.1">
    <property type="nucleotide sequence ID" value="NZ_PPXD01000026.1"/>
</dbReference>
<evidence type="ECO:0000256" key="1">
    <source>
        <dbReference type="ARBA" id="ARBA00022741"/>
    </source>
</evidence>
<dbReference type="AlphaFoldDB" id="A0A2S3ZAF7"/>
<gene>
    <name evidence="4" type="ORF">C3B61_16970</name>
</gene>
<dbReference type="SUPFAM" id="SSF52540">
    <property type="entry name" value="P-loop containing nucleoside triphosphate hydrolases"/>
    <property type="match status" value="1"/>
</dbReference>
<dbReference type="GO" id="GO:0005524">
    <property type="term" value="F:ATP binding"/>
    <property type="evidence" value="ECO:0007669"/>
    <property type="project" value="UniProtKB-KW"/>
</dbReference>
<dbReference type="InterPro" id="IPR003439">
    <property type="entry name" value="ABC_transporter-like_ATP-bd"/>
</dbReference>
<dbReference type="InterPro" id="IPR027417">
    <property type="entry name" value="P-loop_NTPase"/>
</dbReference>
<evidence type="ECO:0000313" key="5">
    <source>
        <dbReference type="Proteomes" id="UP000237340"/>
    </source>
</evidence>
<accession>A0A2S3ZAF7</accession>
<dbReference type="Pfam" id="PF00005">
    <property type="entry name" value="ABC_tran"/>
    <property type="match status" value="1"/>
</dbReference>
<evidence type="ECO:0000313" key="4">
    <source>
        <dbReference type="EMBL" id="POH62539.1"/>
    </source>
</evidence>
<organism evidence="4 5">
    <name type="scientific">Cryobacterium zongtaii</name>
    <dbReference type="NCBI Taxonomy" id="1259217"/>
    <lineage>
        <taxon>Bacteria</taxon>
        <taxon>Bacillati</taxon>
        <taxon>Actinomycetota</taxon>
        <taxon>Actinomycetes</taxon>
        <taxon>Micrococcales</taxon>
        <taxon>Microbacteriaceae</taxon>
        <taxon>Cryobacterium</taxon>
    </lineage>
</organism>
<dbReference type="PANTHER" id="PTHR43158:SF5">
    <property type="entry name" value="ABC TRANSPORTER, ATP-BINDING PROTEIN"/>
    <property type="match status" value="1"/>
</dbReference>
<dbReference type="GO" id="GO:0016887">
    <property type="term" value="F:ATP hydrolysis activity"/>
    <property type="evidence" value="ECO:0007669"/>
    <property type="project" value="InterPro"/>
</dbReference>
<dbReference type="CDD" id="cd03230">
    <property type="entry name" value="ABC_DR_subfamily_A"/>
    <property type="match status" value="1"/>
</dbReference>
<evidence type="ECO:0000259" key="3">
    <source>
        <dbReference type="PROSITE" id="PS50893"/>
    </source>
</evidence>
<protein>
    <submittedName>
        <fullName evidence="4">ABC transporter ATP-binding protein</fullName>
    </submittedName>
</protein>
<keyword evidence="1" id="KW-0547">Nucleotide-binding</keyword>
<proteinExistence type="predicted"/>
<dbReference type="SMART" id="SM00382">
    <property type="entry name" value="AAA"/>
    <property type="match status" value="1"/>
</dbReference>
<feature type="domain" description="ABC transporter" evidence="3">
    <location>
        <begin position="8"/>
        <end position="233"/>
    </location>
</feature>
<dbReference type="Gene3D" id="3.40.50.300">
    <property type="entry name" value="P-loop containing nucleotide triphosphate hydrolases"/>
    <property type="match status" value="1"/>
</dbReference>
<comment type="caution">
    <text evidence="4">The sequence shown here is derived from an EMBL/GenBank/DDBJ whole genome shotgun (WGS) entry which is preliminary data.</text>
</comment>
<dbReference type="PANTHER" id="PTHR43158">
    <property type="entry name" value="SKFA PEPTIDE EXPORT ATP-BINDING PROTEIN SKFE"/>
    <property type="match status" value="1"/>
</dbReference>
<evidence type="ECO:0000256" key="2">
    <source>
        <dbReference type="ARBA" id="ARBA00022840"/>
    </source>
</evidence>